<dbReference type="PANTHER" id="PTHR46972:SF1">
    <property type="entry name" value="FAD DEPENDENT OXIDOREDUCTASE DOMAIN-CONTAINING PROTEIN"/>
    <property type="match status" value="1"/>
</dbReference>
<evidence type="ECO:0000256" key="4">
    <source>
        <dbReference type="ARBA" id="ARBA00023033"/>
    </source>
</evidence>
<keyword evidence="4 6" id="KW-0503">Monooxygenase</keyword>
<protein>
    <submittedName>
        <fullName evidence="6">Putative monooxygenase</fullName>
    </submittedName>
    <submittedName>
        <fullName evidence="7">Putative tetracycline resistance protein</fullName>
    </submittedName>
</protein>
<evidence type="ECO:0000256" key="1">
    <source>
        <dbReference type="ARBA" id="ARBA00022630"/>
    </source>
</evidence>
<keyword evidence="3" id="KW-0560">Oxidoreductase</keyword>
<dbReference type="EMBL" id="MG777510">
    <property type="protein sequence ID" value="AUW31384.1"/>
    <property type="molecule type" value="Genomic_DNA"/>
</dbReference>
<dbReference type="PANTHER" id="PTHR46972">
    <property type="entry name" value="MONOOXYGENASE ASQM-RELATED"/>
    <property type="match status" value="1"/>
</dbReference>
<dbReference type="EMBL" id="KX264275">
    <property type="protein sequence ID" value="ANM86557.1"/>
    <property type="molecule type" value="Genomic_DNA"/>
</dbReference>
<reference evidence="6" key="1">
    <citation type="submission" date="2016-05" db="EMBL/GenBank/DDBJ databases">
        <title>Lichen genome sequencing reveals its rich biosynthetic potential.</title>
        <authorList>
            <person name="Bertrand R.L."/>
            <person name="Abdel-Hameed M."/>
            <person name="Sorensen J.L."/>
        </authorList>
    </citation>
    <scope>NUCLEOTIDE SEQUENCE</scope>
</reference>
<dbReference type="GO" id="GO:0004497">
    <property type="term" value="F:monooxygenase activity"/>
    <property type="evidence" value="ECO:0007669"/>
    <property type="project" value="UniProtKB-KW"/>
</dbReference>
<dbReference type="AlphaFoldDB" id="A0A1Z1C4M9"/>
<dbReference type="PRINTS" id="PR00420">
    <property type="entry name" value="RNGMNOXGNASE"/>
</dbReference>
<dbReference type="GO" id="GO:0071949">
    <property type="term" value="F:FAD binding"/>
    <property type="evidence" value="ECO:0007669"/>
    <property type="project" value="InterPro"/>
</dbReference>
<keyword evidence="2" id="KW-0274">FAD</keyword>
<name>A0A1Z1C4M9_CLAUC</name>
<evidence type="ECO:0000313" key="6">
    <source>
        <dbReference type="EMBL" id="ANM86557.1"/>
    </source>
</evidence>
<evidence type="ECO:0000313" key="7">
    <source>
        <dbReference type="EMBL" id="AUW31384.1"/>
    </source>
</evidence>
<evidence type="ECO:0000256" key="3">
    <source>
        <dbReference type="ARBA" id="ARBA00023002"/>
    </source>
</evidence>
<dbReference type="InterPro" id="IPR036188">
    <property type="entry name" value="FAD/NAD-bd_sf"/>
</dbReference>
<evidence type="ECO:0000256" key="2">
    <source>
        <dbReference type="ARBA" id="ARBA00022827"/>
    </source>
</evidence>
<feature type="domain" description="FAD-binding" evidence="5">
    <location>
        <begin position="7"/>
        <end position="340"/>
    </location>
</feature>
<proteinExistence type="predicted"/>
<accession>A0A1Z1C4M9</accession>
<dbReference type="InterPro" id="IPR002938">
    <property type="entry name" value="FAD-bd"/>
</dbReference>
<reference evidence="7" key="2">
    <citation type="submission" date="2017-12" db="EMBL/GenBank/DDBJ databases">
        <title>Genome Sequencing Reveals a Rich Biosynthetic Potential.</title>
        <authorList>
            <person name="Bertrand R.L."/>
            <person name="Abdel-Hameed M.E."/>
            <person name="Sorensen J.L."/>
        </authorList>
    </citation>
    <scope>NUCLEOTIDE SEQUENCE</scope>
</reference>
<organism evidence="6">
    <name type="scientific">Cladonia uncialis subsp. uncialis</name>
    <dbReference type="NCBI Taxonomy" id="180999"/>
    <lineage>
        <taxon>Eukaryota</taxon>
        <taxon>Fungi</taxon>
        <taxon>Dikarya</taxon>
        <taxon>Ascomycota</taxon>
        <taxon>Pezizomycotina</taxon>
        <taxon>Lecanoromycetes</taxon>
        <taxon>OSLEUM clade</taxon>
        <taxon>Lecanoromycetidae</taxon>
        <taxon>Lecanorales</taxon>
        <taxon>Lecanorineae</taxon>
        <taxon>Cladoniaceae</taxon>
        <taxon>Cladonia</taxon>
    </lineage>
</organism>
<keyword evidence="1" id="KW-0285">Flavoprotein</keyword>
<dbReference type="Pfam" id="PF01494">
    <property type="entry name" value="FAD_binding_3"/>
    <property type="match status" value="1"/>
</dbReference>
<sequence length="414" mass="45726">MSPPPNIAVIGAGPAGCTFARLLIRASIPVTVFEGEASFSCRAQGGTLALHADSGLKVLREAGLLEEFANYARYDGEALRVTDKTLKTYMQLKGTSDEQSSRGKPAIDRARLRQILVESLPSDAIRWGCRLRSIDPHDLSLHFDHGIERGFDLVVGADGAWSKVRSILTDVRPDYVGLGGFDLLVADAEKRYPHLHQLVNRGTVFAYSDSKAIFGQQKGDGSIIVSAYGPRDEDWKKTCGYDLNDAGAVKKAISQDYADWAEPLVEMVKVANEDELVPRSIYTLPVGVSWEHHPKTTLIGDAAHLMTPYAGKGVNTALVDASNLAHTIIESTNAENPLEDLDAGVITFEKDMFARAAQVQDHSNTNMELMFFTPGAPFTTIHRWVRNGMGQSWFVKVFVPLWLIRLVLRLLFWW</sequence>
<dbReference type="Gene3D" id="3.50.50.60">
    <property type="entry name" value="FAD/NAD(P)-binding domain"/>
    <property type="match status" value="1"/>
</dbReference>
<dbReference type="SUPFAM" id="SSF51905">
    <property type="entry name" value="FAD/NAD(P)-binding domain"/>
    <property type="match status" value="1"/>
</dbReference>
<evidence type="ECO:0000259" key="5">
    <source>
        <dbReference type="Pfam" id="PF01494"/>
    </source>
</evidence>